<organism evidence="1 2">
    <name type="scientific">Tersicoccus phoenicis</name>
    <dbReference type="NCBI Taxonomy" id="554083"/>
    <lineage>
        <taxon>Bacteria</taxon>
        <taxon>Bacillati</taxon>
        <taxon>Actinomycetota</taxon>
        <taxon>Actinomycetes</taxon>
        <taxon>Micrococcales</taxon>
        <taxon>Micrococcaceae</taxon>
        <taxon>Tersicoccus</taxon>
    </lineage>
</organism>
<proteinExistence type="predicted"/>
<dbReference type="AlphaFoldDB" id="A0A1R1LPB2"/>
<evidence type="ECO:0000313" key="2">
    <source>
        <dbReference type="Proteomes" id="UP000187085"/>
    </source>
</evidence>
<dbReference type="OrthoDB" id="4375644at2"/>
<protein>
    <submittedName>
        <fullName evidence="1">Uncharacterized protein</fullName>
    </submittedName>
</protein>
<name>A0A1R1LPB2_9MICC</name>
<comment type="caution">
    <text evidence="1">The sequence shown here is derived from an EMBL/GenBank/DDBJ whole genome shotgun (WGS) entry which is preliminary data.</text>
</comment>
<dbReference type="Proteomes" id="UP000187085">
    <property type="component" value="Unassembled WGS sequence"/>
</dbReference>
<keyword evidence="2" id="KW-1185">Reference proteome</keyword>
<sequence length="66" mass="6725">MTPDRAATAADAQGRMRKAEQFADAASLLRVKTKAGYSAGPVSANDVGVAQRAHVALLELARSAGG</sequence>
<gene>
    <name evidence="1" type="ORF">BKD30_01095</name>
</gene>
<reference evidence="1 2" key="1">
    <citation type="submission" date="2016-12" db="EMBL/GenBank/DDBJ databases">
        <title>Draft genome of Tersicoccus phoenicis 1P05MA.</title>
        <authorList>
            <person name="Nakajima Y."/>
            <person name="Yoshizawa S."/>
            <person name="Nakamura K."/>
            <person name="Ogura Y."/>
            <person name="Hayashi T."/>
            <person name="Kogure K."/>
        </authorList>
    </citation>
    <scope>NUCLEOTIDE SEQUENCE [LARGE SCALE GENOMIC DNA]</scope>
    <source>
        <strain evidence="1 2">1p05MA</strain>
    </source>
</reference>
<dbReference type="RefSeq" id="WP_076700815.1">
    <property type="nucleotide sequence ID" value="NZ_MRDE01000006.1"/>
</dbReference>
<accession>A0A1R1LPB2</accession>
<evidence type="ECO:0000313" key="1">
    <source>
        <dbReference type="EMBL" id="OMH29314.1"/>
    </source>
</evidence>
<dbReference type="EMBL" id="MRDE01000006">
    <property type="protein sequence ID" value="OMH29314.1"/>
    <property type="molecule type" value="Genomic_DNA"/>
</dbReference>